<sequence>MRILTGIQSSGRPHLGNILGAIVPAIKLSQEPGNESFLFIADLHSLTTLKEGETRREYVRAIAATWLAFGYDTQHNTLWRQSRVPEHTELAWYLNCFTPMPMLQNATSFKDKADKLGTSVVNAGLFTYPVLQAADILLYDANLVPVGKDQRQHLEMTRDIASAVNRAYNNGDPARDVFVLPEARIDERIMTIPGIDGAKMSKSYGNYIDIFQPANDLYKVIKKIKSDSTPLEEPKKPDTDITFQLYSLIASDEQTAQMRQNYEAGGYGYGHAKKELYELIMNTYATERERFSFYMENPDELEKELRAGEEKARAVARQTIERVRQAMGFN</sequence>
<dbReference type="Pfam" id="PF00579">
    <property type="entry name" value="tRNA-synt_1b"/>
    <property type="match status" value="1"/>
</dbReference>
<feature type="short sequence motif" description="'KMSKS' region" evidence="8">
    <location>
        <begin position="199"/>
        <end position="203"/>
    </location>
</feature>
<dbReference type="AlphaFoldDB" id="A0A7J5U3X7"/>
<organism evidence="10 11">
    <name type="scientific">Rudanella paleaurantiibacter</name>
    <dbReference type="NCBI Taxonomy" id="2614655"/>
    <lineage>
        <taxon>Bacteria</taxon>
        <taxon>Pseudomonadati</taxon>
        <taxon>Bacteroidota</taxon>
        <taxon>Cytophagia</taxon>
        <taxon>Cytophagales</taxon>
        <taxon>Cytophagaceae</taxon>
        <taxon>Rudanella</taxon>
    </lineage>
</organism>
<evidence type="ECO:0000256" key="2">
    <source>
        <dbReference type="ARBA" id="ARBA00022598"/>
    </source>
</evidence>
<keyword evidence="5 8" id="KW-0648">Protein biosynthesis</keyword>
<evidence type="ECO:0000256" key="5">
    <source>
        <dbReference type="ARBA" id="ARBA00022917"/>
    </source>
</evidence>
<evidence type="ECO:0000256" key="8">
    <source>
        <dbReference type="HAMAP-Rule" id="MF_00140"/>
    </source>
</evidence>
<evidence type="ECO:0000313" key="11">
    <source>
        <dbReference type="Proteomes" id="UP000488299"/>
    </source>
</evidence>
<keyword evidence="4 8" id="KW-0067">ATP-binding</keyword>
<evidence type="ECO:0000313" key="10">
    <source>
        <dbReference type="EMBL" id="KAB7732548.1"/>
    </source>
</evidence>
<dbReference type="Gene3D" id="3.40.50.620">
    <property type="entry name" value="HUPs"/>
    <property type="match status" value="1"/>
</dbReference>
<feature type="binding site" evidence="8">
    <location>
        <position position="192"/>
    </location>
    <ligand>
        <name>ATP</name>
        <dbReference type="ChEBI" id="CHEBI:30616"/>
    </ligand>
</feature>
<dbReference type="PRINTS" id="PR01039">
    <property type="entry name" value="TRNASYNTHTRP"/>
</dbReference>
<feature type="short sequence motif" description="'HIGH' region" evidence="8">
    <location>
        <begin position="9"/>
        <end position="17"/>
    </location>
</feature>
<comment type="similarity">
    <text evidence="1 8 9">Belongs to the class-I aminoacyl-tRNA synthetase family.</text>
</comment>
<dbReference type="EC" id="6.1.1.2" evidence="8"/>
<dbReference type="Gene3D" id="1.10.240.10">
    <property type="entry name" value="Tyrosyl-Transfer RNA Synthetase"/>
    <property type="match status" value="1"/>
</dbReference>
<dbReference type="GO" id="GO:0004830">
    <property type="term" value="F:tryptophan-tRNA ligase activity"/>
    <property type="evidence" value="ECO:0007669"/>
    <property type="project" value="UniProtKB-UniRule"/>
</dbReference>
<evidence type="ECO:0000256" key="3">
    <source>
        <dbReference type="ARBA" id="ARBA00022741"/>
    </source>
</evidence>
<dbReference type="InterPro" id="IPR002306">
    <property type="entry name" value="Trp-tRNA-ligase"/>
</dbReference>
<dbReference type="EMBL" id="WELI01000001">
    <property type="protein sequence ID" value="KAB7732548.1"/>
    <property type="molecule type" value="Genomic_DNA"/>
</dbReference>
<dbReference type="Proteomes" id="UP000488299">
    <property type="component" value="Unassembled WGS sequence"/>
</dbReference>
<feature type="binding site" evidence="8">
    <location>
        <position position="135"/>
    </location>
    <ligand>
        <name>L-tryptophan</name>
        <dbReference type="ChEBI" id="CHEBI:57912"/>
    </ligand>
</feature>
<dbReference type="PANTHER" id="PTHR43766">
    <property type="entry name" value="TRYPTOPHAN--TRNA LIGASE, MITOCHONDRIAL"/>
    <property type="match status" value="1"/>
</dbReference>
<accession>A0A7J5U3X7</accession>
<evidence type="ECO:0000256" key="9">
    <source>
        <dbReference type="RuleBase" id="RU363036"/>
    </source>
</evidence>
<reference evidence="10 11" key="1">
    <citation type="submission" date="2019-10" db="EMBL/GenBank/DDBJ databases">
        <title>Rudanella paleaurantiibacter sp. nov., isolated from sludge.</title>
        <authorList>
            <person name="Xu S.Q."/>
        </authorList>
    </citation>
    <scope>NUCLEOTIDE SEQUENCE [LARGE SCALE GENOMIC DNA]</scope>
    <source>
        <strain evidence="10 11">HX-22-17</strain>
    </source>
</reference>
<dbReference type="CDD" id="cd00806">
    <property type="entry name" value="TrpRS_core"/>
    <property type="match status" value="1"/>
</dbReference>
<evidence type="ECO:0000256" key="7">
    <source>
        <dbReference type="ARBA" id="ARBA00049929"/>
    </source>
</evidence>
<dbReference type="PANTHER" id="PTHR43766:SF1">
    <property type="entry name" value="TRYPTOPHAN--TRNA LIGASE, MITOCHONDRIAL"/>
    <property type="match status" value="1"/>
</dbReference>
<comment type="function">
    <text evidence="8">Catalyzes the attachment of tryptophan to tRNA(Trp).</text>
</comment>
<name>A0A7J5U3X7_9BACT</name>
<evidence type="ECO:0000256" key="4">
    <source>
        <dbReference type="ARBA" id="ARBA00022840"/>
    </source>
</evidence>
<feature type="binding site" evidence="8">
    <location>
        <begin position="16"/>
        <end position="17"/>
    </location>
    <ligand>
        <name>ATP</name>
        <dbReference type="ChEBI" id="CHEBI:30616"/>
    </ligand>
</feature>
<dbReference type="GO" id="GO:0005829">
    <property type="term" value="C:cytosol"/>
    <property type="evidence" value="ECO:0007669"/>
    <property type="project" value="TreeGrafter"/>
</dbReference>
<dbReference type="GO" id="GO:0006436">
    <property type="term" value="P:tryptophanyl-tRNA aminoacylation"/>
    <property type="evidence" value="ECO:0007669"/>
    <property type="project" value="UniProtKB-UniRule"/>
</dbReference>
<evidence type="ECO:0000256" key="6">
    <source>
        <dbReference type="ARBA" id="ARBA00023146"/>
    </source>
</evidence>
<dbReference type="HAMAP" id="MF_00140_B">
    <property type="entry name" value="Trp_tRNA_synth_B"/>
    <property type="match status" value="1"/>
</dbReference>
<dbReference type="InterPro" id="IPR014729">
    <property type="entry name" value="Rossmann-like_a/b/a_fold"/>
</dbReference>
<feature type="binding site" evidence="8">
    <location>
        <begin position="199"/>
        <end position="203"/>
    </location>
    <ligand>
        <name>ATP</name>
        <dbReference type="ChEBI" id="CHEBI:30616"/>
    </ligand>
</feature>
<feature type="binding site" evidence="8">
    <location>
        <begin position="8"/>
        <end position="10"/>
    </location>
    <ligand>
        <name>ATP</name>
        <dbReference type="ChEBI" id="CHEBI:30616"/>
    </ligand>
</feature>
<keyword evidence="6 8" id="KW-0030">Aminoacyl-tRNA synthetase</keyword>
<dbReference type="GO" id="GO:0005524">
    <property type="term" value="F:ATP binding"/>
    <property type="evidence" value="ECO:0007669"/>
    <property type="project" value="UniProtKB-UniRule"/>
</dbReference>
<dbReference type="NCBIfam" id="TIGR00233">
    <property type="entry name" value="trpS"/>
    <property type="match status" value="1"/>
</dbReference>
<comment type="subcellular location">
    <subcellularLocation>
        <location evidence="8">Cytoplasm</location>
    </subcellularLocation>
</comment>
<evidence type="ECO:0000256" key="1">
    <source>
        <dbReference type="ARBA" id="ARBA00005594"/>
    </source>
</evidence>
<keyword evidence="3 8" id="KW-0547">Nucleotide-binding</keyword>
<comment type="catalytic activity">
    <reaction evidence="7 8">
        <text>tRNA(Trp) + L-tryptophan + ATP = L-tryptophyl-tRNA(Trp) + AMP + diphosphate + H(+)</text>
        <dbReference type="Rhea" id="RHEA:24080"/>
        <dbReference type="Rhea" id="RHEA-COMP:9671"/>
        <dbReference type="Rhea" id="RHEA-COMP:9705"/>
        <dbReference type="ChEBI" id="CHEBI:15378"/>
        <dbReference type="ChEBI" id="CHEBI:30616"/>
        <dbReference type="ChEBI" id="CHEBI:33019"/>
        <dbReference type="ChEBI" id="CHEBI:57912"/>
        <dbReference type="ChEBI" id="CHEBI:78442"/>
        <dbReference type="ChEBI" id="CHEBI:78535"/>
        <dbReference type="ChEBI" id="CHEBI:456215"/>
        <dbReference type="EC" id="6.1.1.2"/>
    </reaction>
</comment>
<comment type="subunit">
    <text evidence="8">Homodimer.</text>
</comment>
<feature type="binding site" evidence="8">
    <location>
        <begin position="147"/>
        <end position="149"/>
    </location>
    <ligand>
        <name>ATP</name>
        <dbReference type="ChEBI" id="CHEBI:30616"/>
    </ligand>
</feature>
<protein>
    <recommendedName>
        <fullName evidence="8">Tryptophan--tRNA ligase</fullName>
        <ecNumber evidence="8">6.1.1.2</ecNumber>
    </recommendedName>
    <alternativeName>
        <fullName evidence="8">Tryptophanyl-tRNA synthetase</fullName>
        <shortName evidence="8">TrpRS</shortName>
    </alternativeName>
</protein>
<keyword evidence="8" id="KW-0963">Cytoplasm</keyword>
<keyword evidence="2 8" id="KW-0436">Ligase</keyword>
<dbReference type="SUPFAM" id="SSF52374">
    <property type="entry name" value="Nucleotidylyl transferase"/>
    <property type="match status" value="1"/>
</dbReference>
<gene>
    <name evidence="8 10" type="primary">trpS</name>
    <name evidence="10" type="ORF">F5984_00905</name>
</gene>
<keyword evidence="11" id="KW-1185">Reference proteome</keyword>
<comment type="caution">
    <text evidence="10">The sequence shown here is derived from an EMBL/GenBank/DDBJ whole genome shotgun (WGS) entry which is preliminary data.</text>
</comment>
<dbReference type="InterPro" id="IPR024109">
    <property type="entry name" value="Trp-tRNA-ligase_bac-type"/>
</dbReference>
<dbReference type="RefSeq" id="WP_152121951.1">
    <property type="nucleotide sequence ID" value="NZ_WELI01000001.1"/>
</dbReference>
<dbReference type="InterPro" id="IPR002305">
    <property type="entry name" value="aa-tRNA-synth_Ic"/>
</dbReference>
<dbReference type="FunFam" id="1.10.240.10:FF:000005">
    <property type="entry name" value="Tryptophan--tRNA ligase"/>
    <property type="match status" value="1"/>
</dbReference>
<dbReference type="InterPro" id="IPR050203">
    <property type="entry name" value="Trp-tRNA_synthetase"/>
</dbReference>
<proteinExistence type="inferred from homology"/>